<name>A0ABD1W904_9LAMI</name>
<evidence type="ECO:0000256" key="1">
    <source>
        <dbReference type="SAM" id="MobiDB-lite"/>
    </source>
</evidence>
<organism evidence="2 3">
    <name type="scientific">Forsythia ovata</name>
    <dbReference type="NCBI Taxonomy" id="205694"/>
    <lineage>
        <taxon>Eukaryota</taxon>
        <taxon>Viridiplantae</taxon>
        <taxon>Streptophyta</taxon>
        <taxon>Embryophyta</taxon>
        <taxon>Tracheophyta</taxon>
        <taxon>Spermatophyta</taxon>
        <taxon>Magnoliopsida</taxon>
        <taxon>eudicotyledons</taxon>
        <taxon>Gunneridae</taxon>
        <taxon>Pentapetalae</taxon>
        <taxon>asterids</taxon>
        <taxon>lamiids</taxon>
        <taxon>Lamiales</taxon>
        <taxon>Oleaceae</taxon>
        <taxon>Forsythieae</taxon>
        <taxon>Forsythia</taxon>
    </lineage>
</organism>
<gene>
    <name evidence="2" type="ORF">Fot_14486</name>
</gene>
<reference evidence="3" key="1">
    <citation type="submission" date="2024-07" db="EMBL/GenBank/DDBJ databases">
        <title>Two chromosome-level genome assemblies of Korean endemic species Abeliophyllum distichum and Forsythia ovata (Oleaceae).</title>
        <authorList>
            <person name="Jang H."/>
        </authorList>
    </citation>
    <scope>NUCLEOTIDE SEQUENCE [LARGE SCALE GENOMIC DNA]</scope>
</reference>
<evidence type="ECO:0000313" key="3">
    <source>
        <dbReference type="Proteomes" id="UP001604277"/>
    </source>
</evidence>
<keyword evidence="3" id="KW-1185">Reference proteome</keyword>
<dbReference type="EMBL" id="JBFOLJ010000004">
    <property type="protein sequence ID" value="KAL2545253.1"/>
    <property type="molecule type" value="Genomic_DNA"/>
</dbReference>
<dbReference type="AlphaFoldDB" id="A0ABD1W904"/>
<accession>A0ABD1W904</accession>
<feature type="region of interest" description="Disordered" evidence="1">
    <location>
        <begin position="1"/>
        <end position="20"/>
    </location>
</feature>
<dbReference type="Proteomes" id="UP001604277">
    <property type="component" value="Unassembled WGS sequence"/>
</dbReference>
<evidence type="ECO:0000313" key="2">
    <source>
        <dbReference type="EMBL" id="KAL2545253.1"/>
    </source>
</evidence>
<protein>
    <submittedName>
        <fullName evidence="2">Uncharacterized protein</fullName>
    </submittedName>
</protein>
<feature type="compositionally biased region" description="Basic and acidic residues" evidence="1">
    <location>
        <begin position="1"/>
        <end position="17"/>
    </location>
</feature>
<proteinExistence type="predicted"/>
<comment type="caution">
    <text evidence="2">The sequence shown here is derived from an EMBL/GenBank/DDBJ whole genome shotgun (WGS) entry which is preliminary data.</text>
</comment>
<sequence>MERNVREKSTEEKRNGAELEVSQRTLSKALGLSNNGATYDPNFNKLEACLIVFKNEVHNDIDMSLKKLDLDAIRSERLNETVEIHAPIKTYIDYQTFNLMRCISIDGICYLLEGGLSIFLARDKMR</sequence>